<dbReference type="InterPro" id="IPR010215">
    <property type="entry name" value="Transcription_antiterm_RfaH"/>
</dbReference>
<protein>
    <submittedName>
        <fullName evidence="5">Transcription/translation regulatory transformer protein RfaH</fullName>
    </submittedName>
</protein>
<dbReference type="SUPFAM" id="SSF82679">
    <property type="entry name" value="N-utilization substance G protein NusG, N-terminal domain"/>
    <property type="match status" value="1"/>
</dbReference>
<gene>
    <name evidence="5" type="primary">rfaH</name>
    <name evidence="5" type="ORF">HZS81_06135</name>
</gene>
<accession>A0A7Z0LK26</accession>
<dbReference type="Gene3D" id="3.30.70.940">
    <property type="entry name" value="NusG, N-terminal domain"/>
    <property type="match status" value="1"/>
</dbReference>
<evidence type="ECO:0000313" key="5">
    <source>
        <dbReference type="EMBL" id="NYS60343.1"/>
    </source>
</evidence>
<keyword evidence="1" id="KW-0889">Transcription antitermination</keyword>
<dbReference type="GO" id="GO:0006354">
    <property type="term" value="P:DNA-templated transcription elongation"/>
    <property type="evidence" value="ECO:0007669"/>
    <property type="project" value="InterPro"/>
</dbReference>
<comment type="caution">
    <text evidence="5">The sequence shown here is derived from an EMBL/GenBank/DDBJ whole genome shotgun (WGS) entry which is preliminary data.</text>
</comment>
<sequence length="174" mass="19809">MFSNKPDAEQARWYAVQCKGGESFRAEEHLTHQGFNVFHPTLKSRKKRKGKLEWVTEPLFPYYLFIQLDQINSNWRPIRSTRGVGRIVTFGSQPAVISDELVALLKQRGDTTASDPAFQPGEAITVESGPFAGQSATFHQQLEHARTGEERAIILLQWLNRPQEVEVPLSHLLR</sequence>
<dbReference type="InterPro" id="IPR036735">
    <property type="entry name" value="NGN_dom_sf"/>
</dbReference>
<keyword evidence="2" id="KW-0805">Transcription regulation</keyword>
<dbReference type="CDD" id="cd09892">
    <property type="entry name" value="NGN_SP_RfaH"/>
    <property type="match status" value="1"/>
</dbReference>
<organism evidence="5 6">
    <name type="scientific">Vreelandella salicampi</name>
    <dbReference type="NCBI Taxonomy" id="1449798"/>
    <lineage>
        <taxon>Bacteria</taxon>
        <taxon>Pseudomonadati</taxon>
        <taxon>Pseudomonadota</taxon>
        <taxon>Gammaproteobacteria</taxon>
        <taxon>Oceanospirillales</taxon>
        <taxon>Halomonadaceae</taxon>
        <taxon>Vreelandella</taxon>
    </lineage>
</organism>
<feature type="domain" description="NusG-like N-terminal" evidence="4">
    <location>
        <begin position="10"/>
        <end position="109"/>
    </location>
</feature>
<evidence type="ECO:0000313" key="6">
    <source>
        <dbReference type="Proteomes" id="UP000586119"/>
    </source>
</evidence>
<dbReference type="PANTHER" id="PTHR30265">
    <property type="entry name" value="RHO-INTERACTING TRANSCRIPTION TERMINATION FACTOR NUSG"/>
    <property type="match status" value="1"/>
</dbReference>
<dbReference type="InterPro" id="IPR043425">
    <property type="entry name" value="NusG-like"/>
</dbReference>
<reference evidence="5 6" key="1">
    <citation type="journal article" date="2015" name="Int. J. Syst. Evol. Microbiol.">
        <title>Halomonas salicampi sp. nov., a halotolerant and alkalitolerant bacterium isolated from a saltern soil.</title>
        <authorList>
            <person name="Lee J.C."/>
            <person name="Kim Y.S."/>
            <person name="Yun B.S."/>
            <person name="Whang K.S."/>
        </authorList>
    </citation>
    <scope>NUCLEOTIDE SEQUENCE [LARGE SCALE GENOMIC DNA]</scope>
    <source>
        <strain evidence="5 6">BH103</strain>
    </source>
</reference>
<name>A0A7Z0LK26_9GAMM</name>
<evidence type="ECO:0000256" key="1">
    <source>
        <dbReference type="ARBA" id="ARBA00022814"/>
    </source>
</evidence>
<dbReference type="AlphaFoldDB" id="A0A7Z0LK26"/>
<dbReference type="RefSeq" id="WP_179929671.1">
    <property type="nucleotide sequence ID" value="NZ_JACCDF010000003.1"/>
</dbReference>
<keyword evidence="6" id="KW-1185">Reference proteome</keyword>
<dbReference type="InterPro" id="IPR006645">
    <property type="entry name" value="NGN-like_dom"/>
</dbReference>
<dbReference type="EMBL" id="JACCDF010000003">
    <property type="protein sequence ID" value="NYS60343.1"/>
    <property type="molecule type" value="Genomic_DNA"/>
</dbReference>
<dbReference type="Proteomes" id="UP000586119">
    <property type="component" value="Unassembled WGS sequence"/>
</dbReference>
<evidence type="ECO:0000259" key="4">
    <source>
        <dbReference type="SMART" id="SM00738"/>
    </source>
</evidence>
<dbReference type="PANTHER" id="PTHR30265:SF7">
    <property type="entry name" value="TRANSCRIPTION ANTITERMINATION PROTEIN RFAH"/>
    <property type="match status" value="1"/>
</dbReference>
<dbReference type="NCBIfam" id="TIGR01955">
    <property type="entry name" value="RfaH"/>
    <property type="match status" value="1"/>
</dbReference>
<proteinExistence type="predicted"/>
<evidence type="ECO:0000256" key="3">
    <source>
        <dbReference type="ARBA" id="ARBA00023163"/>
    </source>
</evidence>
<dbReference type="SMART" id="SM00738">
    <property type="entry name" value="NGN"/>
    <property type="match status" value="1"/>
</dbReference>
<keyword evidence="3" id="KW-0804">Transcription</keyword>
<dbReference type="Pfam" id="PF02357">
    <property type="entry name" value="NusG"/>
    <property type="match status" value="1"/>
</dbReference>
<dbReference type="GO" id="GO:0031564">
    <property type="term" value="P:transcription antitermination"/>
    <property type="evidence" value="ECO:0007669"/>
    <property type="project" value="UniProtKB-KW"/>
</dbReference>
<evidence type="ECO:0000256" key="2">
    <source>
        <dbReference type="ARBA" id="ARBA00023015"/>
    </source>
</evidence>
<dbReference type="GO" id="GO:0005829">
    <property type="term" value="C:cytosol"/>
    <property type="evidence" value="ECO:0007669"/>
    <property type="project" value="TreeGrafter"/>
</dbReference>